<proteinExistence type="predicted"/>
<dbReference type="GO" id="GO:0016491">
    <property type="term" value="F:oxidoreductase activity"/>
    <property type="evidence" value="ECO:0007669"/>
    <property type="project" value="TreeGrafter"/>
</dbReference>
<evidence type="ECO:0000313" key="2">
    <source>
        <dbReference type="Proteomes" id="UP000245683"/>
    </source>
</evidence>
<dbReference type="InterPro" id="IPR004155">
    <property type="entry name" value="PBS_lyase_HEAT"/>
</dbReference>
<protein>
    <recommendedName>
        <fullName evidence="3">PBS lyase</fullName>
    </recommendedName>
</protein>
<evidence type="ECO:0008006" key="3">
    <source>
        <dbReference type="Google" id="ProtNLM"/>
    </source>
</evidence>
<dbReference type="PANTHER" id="PTHR12697">
    <property type="entry name" value="PBS LYASE HEAT-LIKE PROTEIN"/>
    <property type="match status" value="1"/>
</dbReference>
<dbReference type="SMART" id="SM00567">
    <property type="entry name" value="EZ_HEAT"/>
    <property type="match status" value="5"/>
</dbReference>
<dbReference type="PANTHER" id="PTHR12697:SF5">
    <property type="entry name" value="DEOXYHYPUSINE HYDROXYLASE"/>
    <property type="match status" value="1"/>
</dbReference>
<dbReference type="InterPro" id="IPR016024">
    <property type="entry name" value="ARM-type_fold"/>
</dbReference>
<dbReference type="Pfam" id="PF03130">
    <property type="entry name" value="HEAT_PBS"/>
    <property type="match status" value="1"/>
</dbReference>
<dbReference type="Proteomes" id="UP000245683">
    <property type="component" value="Unassembled WGS sequence"/>
</dbReference>
<dbReference type="Pfam" id="PF13646">
    <property type="entry name" value="HEAT_2"/>
    <property type="match status" value="1"/>
</dbReference>
<organism evidence="1 2">
    <name type="scientific">Micromonospora globispora</name>
    <dbReference type="NCBI Taxonomy" id="1450148"/>
    <lineage>
        <taxon>Bacteria</taxon>
        <taxon>Bacillati</taxon>
        <taxon>Actinomycetota</taxon>
        <taxon>Actinomycetes</taxon>
        <taxon>Micromonosporales</taxon>
        <taxon>Micromonosporaceae</taxon>
        <taxon>Micromonospora</taxon>
    </lineage>
</organism>
<dbReference type="Gene3D" id="1.25.10.10">
    <property type="entry name" value="Leucine-rich Repeat Variant"/>
    <property type="match status" value="3"/>
</dbReference>
<gene>
    <name evidence="1" type="ORF">DLJ46_00330</name>
</gene>
<comment type="caution">
    <text evidence="1">The sequence shown here is derived from an EMBL/GenBank/DDBJ whole genome shotgun (WGS) entry which is preliminary data.</text>
</comment>
<accession>A0A317KJK4</accession>
<dbReference type="InterPro" id="IPR011989">
    <property type="entry name" value="ARM-like"/>
</dbReference>
<sequence length="274" mass="29896">MSPVRDRLRELTDRDREVRLEALRALLAGAERGDAAAKQVLEEIVTGYRNFDPEIYSRALNLLVLFGDESLAEALLAALADEEYGCQAWAATDCGILRLQTAAPLLIDLLRHPDALARESACEALGEIRDPTAVTPLAQVLDDPAEHVRAAAACALADIGDDEAIEHLWTALESPRRPVRAGYLSAALAHPATKTLDRLIQATSHDDPEVRFWAARALGATGDERAEELLTHLAAEDATVRTGGHVSTAAKKALKTLRNIRKHRRKARAREQTT</sequence>
<dbReference type="EMBL" id="QGSV01000022">
    <property type="protein sequence ID" value="PWU54037.1"/>
    <property type="molecule type" value="Genomic_DNA"/>
</dbReference>
<dbReference type="AlphaFoldDB" id="A0A317KJK4"/>
<name>A0A317KJK4_9ACTN</name>
<evidence type="ECO:0000313" key="1">
    <source>
        <dbReference type="EMBL" id="PWU54037.1"/>
    </source>
</evidence>
<dbReference type="SUPFAM" id="SSF48371">
    <property type="entry name" value="ARM repeat"/>
    <property type="match status" value="2"/>
</dbReference>
<keyword evidence="2" id="KW-1185">Reference proteome</keyword>
<reference evidence="2" key="1">
    <citation type="submission" date="2018-05" db="EMBL/GenBank/DDBJ databases">
        <title>Micromonospora globispora sp. nov. and Micromonospora rugosa sp. nov., isolated from marine sediment.</title>
        <authorList>
            <person name="Carro L."/>
            <person name="Aysel V."/>
            <person name="Cetin D."/>
            <person name="Igual J.M."/>
            <person name="Klenk H.-P."/>
            <person name="Trujillo M.E."/>
            <person name="Sahin N."/>
        </authorList>
    </citation>
    <scope>NUCLEOTIDE SEQUENCE [LARGE SCALE GENOMIC DNA]</scope>
    <source>
        <strain evidence="2">S2904</strain>
    </source>
</reference>